<dbReference type="GO" id="GO:0016020">
    <property type="term" value="C:membrane"/>
    <property type="evidence" value="ECO:0007669"/>
    <property type="project" value="UniProtKB-SubCell"/>
</dbReference>
<dbReference type="GO" id="GO:0046872">
    <property type="term" value="F:metal ion binding"/>
    <property type="evidence" value="ECO:0007669"/>
    <property type="project" value="InterPro"/>
</dbReference>
<name>A0A6L2MJL4_TANCI</name>
<evidence type="ECO:0008006" key="3">
    <source>
        <dbReference type="Google" id="ProtNLM"/>
    </source>
</evidence>
<evidence type="ECO:0000256" key="1">
    <source>
        <dbReference type="ARBA" id="ARBA00004170"/>
    </source>
</evidence>
<comment type="subcellular location">
    <subcellularLocation>
        <location evidence="1">Membrane</location>
        <topology evidence="1">Peripheral membrane protein</topology>
    </subcellularLocation>
</comment>
<dbReference type="AlphaFoldDB" id="A0A6L2MJL4"/>
<dbReference type="InterPro" id="IPR006121">
    <property type="entry name" value="HMA_dom"/>
</dbReference>
<dbReference type="EMBL" id="BKCJ010006830">
    <property type="protein sequence ID" value="GEU74148.1"/>
    <property type="molecule type" value="Genomic_DNA"/>
</dbReference>
<protein>
    <recommendedName>
        <fullName evidence="3">HMA domain-containing protein</fullName>
    </recommendedName>
</protein>
<proteinExistence type="predicted"/>
<sequence>MAPKHKKDQDTAFTNFTIKVDVANNWTKTVEKVVNSLKGVRSFRMDHTGMVHVSGDIEPNALLKCLRKNGKEAHLVHWQYGECSTNLYQNNSYQNSGFQMGGYQNDGYHQGGYGGYHQGGYGGYHHNNGNGYSYNHQPLVTYVPSCPPRGDPYASHEECNSCSTM</sequence>
<dbReference type="InterPro" id="IPR036163">
    <property type="entry name" value="HMA_dom_sf"/>
</dbReference>
<evidence type="ECO:0000313" key="2">
    <source>
        <dbReference type="EMBL" id="GEU74148.1"/>
    </source>
</evidence>
<dbReference type="SUPFAM" id="SSF55008">
    <property type="entry name" value="HMA, heavy metal-associated domain"/>
    <property type="match status" value="1"/>
</dbReference>
<accession>A0A6L2MJL4</accession>
<gene>
    <name evidence="2" type="ORF">Tci_046126</name>
</gene>
<dbReference type="CDD" id="cd00371">
    <property type="entry name" value="HMA"/>
    <property type="match status" value="1"/>
</dbReference>
<dbReference type="Gene3D" id="3.30.70.100">
    <property type="match status" value="1"/>
</dbReference>
<reference evidence="2" key="1">
    <citation type="journal article" date="2019" name="Sci. Rep.">
        <title>Draft genome of Tanacetum cinerariifolium, the natural source of mosquito coil.</title>
        <authorList>
            <person name="Yamashiro T."/>
            <person name="Shiraishi A."/>
            <person name="Satake H."/>
            <person name="Nakayama K."/>
        </authorList>
    </citation>
    <scope>NUCLEOTIDE SEQUENCE</scope>
</reference>
<organism evidence="2">
    <name type="scientific">Tanacetum cinerariifolium</name>
    <name type="common">Dalmatian daisy</name>
    <name type="synonym">Chrysanthemum cinerariifolium</name>
    <dbReference type="NCBI Taxonomy" id="118510"/>
    <lineage>
        <taxon>Eukaryota</taxon>
        <taxon>Viridiplantae</taxon>
        <taxon>Streptophyta</taxon>
        <taxon>Embryophyta</taxon>
        <taxon>Tracheophyta</taxon>
        <taxon>Spermatophyta</taxon>
        <taxon>Magnoliopsida</taxon>
        <taxon>eudicotyledons</taxon>
        <taxon>Gunneridae</taxon>
        <taxon>Pentapetalae</taxon>
        <taxon>asterids</taxon>
        <taxon>campanulids</taxon>
        <taxon>Asterales</taxon>
        <taxon>Asteraceae</taxon>
        <taxon>Asteroideae</taxon>
        <taxon>Anthemideae</taxon>
        <taxon>Anthemidinae</taxon>
        <taxon>Tanacetum</taxon>
    </lineage>
</organism>
<dbReference type="GO" id="GO:0009626">
    <property type="term" value="P:plant-type hypersensitive response"/>
    <property type="evidence" value="ECO:0007669"/>
    <property type="project" value="UniProtKB-KW"/>
</dbReference>
<comment type="caution">
    <text evidence="2">The sequence shown here is derived from an EMBL/GenBank/DDBJ whole genome shotgun (WGS) entry which is preliminary data.</text>
</comment>